<keyword evidence="3" id="KW-0597">Phosphoprotein</keyword>
<gene>
    <name evidence="10" type="primary">rhaR_110</name>
    <name evidence="10" type="ORF">SDC9_111576</name>
</gene>
<dbReference type="Pfam" id="PF12833">
    <property type="entry name" value="HTH_18"/>
    <property type="match status" value="1"/>
</dbReference>
<evidence type="ECO:0000259" key="8">
    <source>
        <dbReference type="PROSITE" id="PS01124"/>
    </source>
</evidence>
<proteinExistence type="predicted"/>
<keyword evidence="6" id="KW-0238">DNA-binding</keyword>
<dbReference type="SUPFAM" id="SSF52172">
    <property type="entry name" value="CheY-like"/>
    <property type="match status" value="1"/>
</dbReference>
<dbReference type="Pfam" id="PF00072">
    <property type="entry name" value="Response_reg"/>
    <property type="match status" value="1"/>
</dbReference>
<name>A0A645BHX1_9ZZZZ</name>
<comment type="subcellular location">
    <subcellularLocation>
        <location evidence="1">Cytoplasm</location>
    </subcellularLocation>
</comment>
<reference evidence="10" key="1">
    <citation type="submission" date="2019-08" db="EMBL/GenBank/DDBJ databases">
        <authorList>
            <person name="Kucharzyk K."/>
            <person name="Murdoch R.W."/>
            <person name="Higgins S."/>
            <person name="Loffler F."/>
        </authorList>
    </citation>
    <scope>NUCLEOTIDE SEQUENCE</scope>
</reference>
<dbReference type="InterPro" id="IPR001789">
    <property type="entry name" value="Sig_transdc_resp-reg_receiver"/>
</dbReference>
<keyword evidence="5" id="KW-0805">Transcription regulation</keyword>
<evidence type="ECO:0000256" key="4">
    <source>
        <dbReference type="ARBA" id="ARBA00023012"/>
    </source>
</evidence>
<dbReference type="AlphaFoldDB" id="A0A645BHX1"/>
<dbReference type="SUPFAM" id="SSF46689">
    <property type="entry name" value="Homeodomain-like"/>
    <property type="match status" value="2"/>
</dbReference>
<dbReference type="GO" id="GO:0043565">
    <property type="term" value="F:sequence-specific DNA binding"/>
    <property type="evidence" value="ECO:0007669"/>
    <property type="project" value="InterPro"/>
</dbReference>
<accession>A0A645BHX1</accession>
<dbReference type="SMART" id="SM00342">
    <property type="entry name" value="HTH_ARAC"/>
    <property type="match status" value="1"/>
</dbReference>
<dbReference type="InterPro" id="IPR018062">
    <property type="entry name" value="HTH_AraC-typ_CS"/>
</dbReference>
<dbReference type="PANTHER" id="PTHR42713">
    <property type="entry name" value="HISTIDINE KINASE-RELATED"/>
    <property type="match status" value="1"/>
</dbReference>
<comment type="caution">
    <text evidence="10">The sequence shown here is derived from an EMBL/GenBank/DDBJ whole genome shotgun (WGS) entry which is preliminary data.</text>
</comment>
<keyword evidence="4" id="KW-0902">Two-component regulatory system</keyword>
<dbReference type="SMART" id="SM00448">
    <property type="entry name" value="REC"/>
    <property type="match status" value="1"/>
</dbReference>
<dbReference type="InterPro" id="IPR009057">
    <property type="entry name" value="Homeodomain-like_sf"/>
</dbReference>
<dbReference type="Gene3D" id="3.40.50.2300">
    <property type="match status" value="1"/>
</dbReference>
<evidence type="ECO:0000256" key="7">
    <source>
        <dbReference type="ARBA" id="ARBA00023163"/>
    </source>
</evidence>
<evidence type="ECO:0000256" key="3">
    <source>
        <dbReference type="ARBA" id="ARBA00022553"/>
    </source>
</evidence>
<keyword evidence="7" id="KW-0804">Transcription</keyword>
<dbReference type="GO" id="GO:0000160">
    <property type="term" value="P:phosphorelay signal transduction system"/>
    <property type="evidence" value="ECO:0007669"/>
    <property type="project" value="UniProtKB-KW"/>
</dbReference>
<evidence type="ECO:0000256" key="5">
    <source>
        <dbReference type="ARBA" id="ARBA00023015"/>
    </source>
</evidence>
<keyword evidence="2" id="KW-0963">Cytoplasm</keyword>
<evidence type="ECO:0000313" key="10">
    <source>
        <dbReference type="EMBL" id="MPM64688.1"/>
    </source>
</evidence>
<evidence type="ECO:0000256" key="1">
    <source>
        <dbReference type="ARBA" id="ARBA00004496"/>
    </source>
</evidence>
<dbReference type="InterPro" id="IPR018060">
    <property type="entry name" value="HTH_AraC"/>
</dbReference>
<dbReference type="PANTHER" id="PTHR42713:SF3">
    <property type="entry name" value="TRANSCRIPTIONAL REGULATORY PROTEIN HPTR"/>
    <property type="match status" value="1"/>
</dbReference>
<evidence type="ECO:0000259" key="9">
    <source>
        <dbReference type="PROSITE" id="PS50110"/>
    </source>
</evidence>
<dbReference type="PROSITE" id="PS01124">
    <property type="entry name" value="HTH_ARAC_FAMILY_2"/>
    <property type="match status" value="1"/>
</dbReference>
<dbReference type="Gene3D" id="1.10.10.60">
    <property type="entry name" value="Homeodomain-like"/>
    <property type="match status" value="2"/>
</dbReference>
<feature type="domain" description="Response regulatory" evidence="9">
    <location>
        <begin position="3"/>
        <end position="120"/>
    </location>
</feature>
<dbReference type="InterPro" id="IPR051552">
    <property type="entry name" value="HptR"/>
</dbReference>
<dbReference type="EMBL" id="VSSQ01020090">
    <property type="protein sequence ID" value="MPM64688.1"/>
    <property type="molecule type" value="Genomic_DNA"/>
</dbReference>
<organism evidence="10">
    <name type="scientific">bioreactor metagenome</name>
    <dbReference type="NCBI Taxonomy" id="1076179"/>
    <lineage>
        <taxon>unclassified sequences</taxon>
        <taxon>metagenomes</taxon>
        <taxon>ecological metagenomes</taxon>
    </lineage>
</organism>
<dbReference type="GO" id="GO:0003700">
    <property type="term" value="F:DNA-binding transcription factor activity"/>
    <property type="evidence" value="ECO:0007669"/>
    <property type="project" value="InterPro"/>
</dbReference>
<sequence length="415" mass="46458">MKKLLVVEDEYLVRIGICSLCNWEEHGYVLIGNACDGSEALSLIEKDVPDILLTDLMMQGMDGFELIRQCKIRYPSIAIVVLSNYNDFDSVKRAMQLGAVDYILKLTTMPQDLLDTLDKIPVAQSACSLMEAQEVLIQHLSPIRSHLLTVAIEGSYSSLDSFTAQCKQVGLCLSWNEPFVVQQIAIDDYADKVYSREISEPVLVLSTMEHIVEEAYAKLDYEHAVIIHGEGSVVVLCSCQGLTGEQMDASLNGCFHVVRENMARFLGLAVRASVSSVCSSVSDLALVMLEREHDQHRPSWHASGQFMNTRDTIKRTIQYISDHIDEHLSLSLLSSVAAMSECYYSHVFKLETGIGVKDYINQVRIKKAKQLLRETDLKIAGIALAIGITNTNYFSVFFKRLTDKTPIEYRNLPGE</sequence>
<feature type="domain" description="HTH araC/xylS-type" evidence="8">
    <location>
        <begin position="314"/>
        <end position="412"/>
    </location>
</feature>
<evidence type="ECO:0000256" key="2">
    <source>
        <dbReference type="ARBA" id="ARBA00022490"/>
    </source>
</evidence>
<dbReference type="PROSITE" id="PS00041">
    <property type="entry name" value="HTH_ARAC_FAMILY_1"/>
    <property type="match status" value="1"/>
</dbReference>
<dbReference type="PROSITE" id="PS50110">
    <property type="entry name" value="RESPONSE_REGULATORY"/>
    <property type="match status" value="1"/>
</dbReference>
<dbReference type="GO" id="GO:0005737">
    <property type="term" value="C:cytoplasm"/>
    <property type="evidence" value="ECO:0007669"/>
    <property type="project" value="UniProtKB-SubCell"/>
</dbReference>
<dbReference type="InterPro" id="IPR011006">
    <property type="entry name" value="CheY-like_superfamily"/>
</dbReference>
<protein>
    <submittedName>
        <fullName evidence="10">HTH-type transcriptional activator RhaR</fullName>
    </submittedName>
</protein>
<evidence type="ECO:0000256" key="6">
    <source>
        <dbReference type="ARBA" id="ARBA00023125"/>
    </source>
</evidence>
<dbReference type="CDD" id="cd17536">
    <property type="entry name" value="REC_YesN-like"/>
    <property type="match status" value="1"/>
</dbReference>